<organism evidence="2 3">
    <name type="scientific">Streptomyces corynorhini</name>
    <dbReference type="NCBI Taxonomy" id="2282652"/>
    <lineage>
        <taxon>Bacteria</taxon>
        <taxon>Bacillati</taxon>
        <taxon>Actinomycetota</taxon>
        <taxon>Actinomycetes</taxon>
        <taxon>Kitasatosporales</taxon>
        <taxon>Streptomycetaceae</taxon>
        <taxon>Streptomyces</taxon>
    </lineage>
</organism>
<accession>A0A370BGJ6</accession>
<evidence type="ECO:0000313" key="2">
    <source>
        <dbReference type="EMBL" id="RDG39782.1"/>
    </source>
</evidence>
<keyword evidence="3" id="KW-1185">Reference proteome</keyword>
<reference evidence="2 3" key="1">
    <citation type="submission" date="2018-07" db="EMBL/GenBank/DDBJ databases">
        <title>Streptomyces species from bats.</title>
        <authorList>
            <person name="Dunlap C."/>
        </authorList>
    </citation>
    <scope>NUCLEOTIDE SEQUENCE [LARGE SCALE GENOMIC DNA]</scope>
    <source>
        <strain evidence="2 3">AC230</strain>
    </source>
</reference>
<proteinExistence type="predicted"/>
<evidence type="ECO:0000313" key="3">
    <source>
        <dbReference type="Proteomes" id="UP000253741"/>
    </source>
</evidence>
<feature type="region of interest" description="Disordered" evidence="1">
    <location>
        <begin position="446"/>
        <end position="475"/>
    </location>
</feature>
<comment type="caution">
    <text evidence="2">The sequence shown here is derived from an EMBL/GenBank/DDBJ whole genome shotgun (WGS) entry which is preliminary data.</text>
</comment>
<protein>
    <submittedName>
        <fullName evidence="2">Uncharacterized protein</fullName>
    </submittedName>
</protein>
<evidence type="ECO:0000256" key="1">
    <source>
        <dbReference type="SAM" id="MobiDB-lite"/>
    </source>
</evidence>
<sequence>MPYGTGAHDLVNVQGGQGSSPDNWTVTWESAKSAFLAVPPSSSGGTVGPAGVQLTLKGLHINTRPGTATIDIAEMTATTPGSYSMRRDECSVTKFPRPAVPAQNVSDFAATTPEVNAGNTVTLHWTGPQTLTYSIAHGTGATPATGQTETNITNFTWKGTVTRDTTFHLHYRLGETTHTLTATVAVNNPRLTGLTVNGKLYANDDVHATGGGKIVRIRELLGPHGGPLTINSNGIHYIEKAYGVDLAGAVTARKTMTVDGSLTVNGAVEANGDVYATGKDRIVRIRELRGPVGEHLSINSSTDFLRECDVCVSDSFRVGGSLVSNGLAEFKGKARIIGSDHQLCSFSNGSGGLVRSFTAPTDGLVIGYLRSGSIYEYGSIEIVGARVREVTGFTDRIATTYWHELVGPIRMGEQFTVRFKALSDKHSYMSGGFLWRPVGLTSEKPTEVSPDDLLRVDVSREDPPACDTAKQDGTA</sequence>
<dbReference type="EMBL" id="QQNA01000009">
    <property type="protein sequence ID" value="RDG39782.1"/>
    <property type="molecule type" value="Genomic_DNA"/>
</dbReference>
<dbReference type="AlphaFoldDB" id="A0A370BGJ6"/>
<feature type="compositionally biased region" description="Basic and acidic residues" evidence="1">
    <location>
        <begin position="452"/>
        <end position="463"/>
    </location>
</feature>
<name>A0A370BGJ6_9ACTN</name>
<dbReference type="Proteomes" id="UP000253741">
    <property type="component" value="Unassembled WGS sequence"/>
</dbReference>
<gene>
    <name evidence="2" type="ORF">DVH02_01720</name>
</gene>
<feature type="region of interest" description="Disordered" evidence="1">
    <location>
        <begin position="1"/>
        <end position="21"/>
    </location>
</feature>